<evidence type="ECO:0000259" key="2">
    <source>
        <dbReference type="Pfam" id="PF14321"/>
    </source>
</evidence>
<protein>
    <recommendedName>
        <fullName evidence="2">DUF4382 domain-containing protein</fullName>
    </recommendedName>
</protein>
<name>A0A1J1AFA3_9EURY</name>
<dbReference type="KEGG" id="hhsr:HSR6_2001"/>
<dbReference type="Pfam" id="PF14321">
    <property type="entry name" value="DUF4382"/>
    <property type="match status" value="1"/>
</dbReference>
<evidence type="ECO:0000313" key="3">
    <source>
        <dbReference type="EMBL" id="APE96432.1"/>
    </source>
</evidence>
<dbReference type="AlphaFoldDB" id="A0A1J1AFA3"/>
<gene>
    <name evidence="3" type="ORF">HSR6_2001</name>
</gene>
<sequence length="252" mass="26774">MNPQNSSNDGDIDGPTLPRRKLLAVGAGVGVSLLAGCTGDTNGSETGTFRLLVSDQPADIADFDRLDVTLDSARVFEGEAGTTTEAEPTKTTSAPETTTEETTTQEDGTTETTVEAETTTTTGTETDADERGFFRLDLEGKTVDLTQVVGEDAISVFDGELETGTYNKIELEVAAVEGIVDGEEVPVKVPSEKLQIVKPFEVTADEPVEFVFDINVVKKGPNGYNLLPVISESGVAGRDVEYREVTQNESGD</sequence>
<dbReference type="InterPro" id="IPR025491">
    <property type="entry name" value="DUF4382"/>
</dbReference>
<proteinExistence type="predicted"/>
<evidence type="ECO:0000313" key="4">
    <source>
        <dbReference type="Proteomes" id="UP000186165"/>
    </source>
</evidence>
<organism evidence="3 4">
    <name type="scientific">Halodesulfurarchaeum formicicum</name>
    <dbReference type="NCBI Taxonomy" id="1873524"/>
    <lineage>
        <taxon>Archaea</taxon>
        <taxon>Methanobacteriati</taxon>
        <taxon>Methanobacteriota</taxon>
        <taxon>Stenosarchaea group</taxon>
        <taxon>Halobacteria</taxon>
        <taxon>Halobacteriales</taxon>
        <taxon>Halobacteriaceae</taxon>
        <taxon>Halodesulfurarchaeum</taxon>
    </lineage>
</organism>
<dbReference type="OrthoDB" id="206301at2157"/>
<reference evidence="4" key="1">
    <citation type="submission" date="2016-08" db="EMBL/GenBank/DDBJ databases">
        <title>Discovery of first anaerobic lithoheterotrophic haloarchae widely represented in hypersaline habitats.</title>
        <authorList>
            <person name="Sorokin D.Y."/>
            <person name="Kublanov I.V."/>
            <person name="Roman P."/>
            <person name="Sinninghe Damste J.S."/>
            <person name="Golyshin P.N."/>
            <person name="Rojo D."/>
            <person name="Ciordia S."/>
            <person name="Mena Md.C."/>
            <person name="Ferrer M."/>
            <person name="Smedile F."/>
            <person name="Messina E."/>
            <person name="La Cono V."/>
            <person name="Yakimov M.M."/>
        </authorList>
    </citation>
    <scope>NUCLEOTIDE SEQUENCE [LARGE SCALE GENOMIC DNA]</scope>
    <source>
        <strain evidence="4">HSR6</strain>
    </source>
</reference>
<dbReference type="GeneID" id="30418535"/>
<keyword evidence="4" id="KW-1185">Reference proteome</keyword>
<evidence type="ECO:0000256" key="1">
    <source>
        <dbReference type="SAM" id="MobiDB-lite"/>
    </source>
</evidence>
<dbReference type="Proteomes" id="UP000186165">
    <property type="component" value="Chromosome"/>
</dbReference>
<dbReference type="EMBL" id="CP016804">
    <property type="protein sequence ID" value="APE96432.1"/>
    <property type="molecule type" value="Genomic_DNA"/>
</dbReference>
<feature type="region of interest" description="Disordered" evidence="1">
    <location>
        <begin position="76"/>
        <end position="125"/>
    </location>
</feature>
<feature type="compositionally biased region" description="Low complexity" evidence="1">
    <location>
        <begin position="78"/>
        <end position="125"/>
    </location>
</feature>
<accession>A0A1J1AFA3</accession>
<dbReference type="RefSeq" id="WP_071933521.1">
    <property type="nucleotide sequence ID" value="NZ_CP016804.1"/>
</dbReference>
<feature type="domain" description="DUF4382" evidence="2">
    <location>
        <begin position="46"/>
        <end position="226"/>
    </location>
</feature>